<reference evidence="3" key="1">
    <citation type="journal article" date="2018" name="Nat. Microbiol.">
        <title>Leveraging single-cell genomics to expand the fungal tree of life.</title>
        <authorList>
            <person name="Ahrendt S.R."/>
            <person name="Quandt C.A."/>
            <person name="Ciobanu D."/>
            <person name="Clum A."/>
            <person name="Salamov A."/>
            <person name="Andreopoulos B."/>
            <person name="Cheng J.F."/>
            <person name="Woyke T."/>
            <person name="Pelin A."/>
            <person name="Henrissat B."/>
            <person name="Reynolds N.K."/>
            <person name="Benny G.L."/>
            <person name="Smith M.E."/>
            <person name="James T.Y."/>
            <person name="Grigoriev I.V."/>
        </authorList>
    </citation>
    <scope>NUCLEOTIDE SEQUENCE [LARGE SCALE GENOMIC DNA]</scope>
    <source>
        <strain evidence="3">RSA 468</strain>
    </source>
</reference>
<dbReference type="EMBL" id="ML002487">
    <property type="protein sequence ID" value="RKP37493.1"/>
    <property type="molecule type" value="Genomic_DNA"/>
</dbReference>
<evidence type="ECO:0000313" key="2">
    <source>
        <dbReference type="EMBL" id="RKP37493.1"/>
    </source>
</evidence>
<proteinExistence type="predicted"/>
<keyword evidence="3" id="KW-1185">Reference proteome</keyword>
<protein>
    <submittedName>
        <fullName evidence="2">Uncharacterized protein</fullName>
    </submittedName>
</protein>
<dbReference type="Proteomes" id="UP000268162">
    <property type="component" value="Unassembled WGS sequence"/>
</dbReference>
<organism evidence="2 3">
    <name type="scientific">Dimargaris cristalligena</name>
    <dbReference type="NCBI Taxonomy" id="215637"/>
    <lineage>
        <taxon>Eukaryota</taxon>
        <taxon>Fungi</taxon>
        <taxon>Fungi incertae sedis</taxon>
        <taxon>Zoopagomycota</taxon>
        <taxon>Kickxellomycotina</taxon>
        <taxon>Dimargaritomycetes</taxon>
        <taxon>Dimargaritales</taxon>
        <taxon>Dimargaritaceae</taxon>
        <taxon>Dimargaris</taxon>
    </lineage>
</organism>
<evidence type="ECO:0000256" key="1">
    <source>
        <dbReference type="SAM" id="MobiDB-lite"/>
    </source>
</evidence>
<accession>A0A4P9ZV95</accession>
<sequence>MHSLRLLGATHVLQGGGSLAVRVATAASPGRAAHSTQITTATRAGPTHSNRASRADRPRTEMAEPNLESAHLLAALNRALADHHSLHTIAFSTYRDLVHQWPDVQLLNSQYYRLLDMAMHRYLNHPDSFQAPGRPTRHPERLTLGLAPGSPLPASSHPPLSEITADIQRITTDWRTSLNTSERDRQTVPQDADSRDITPYAAYQMIIKGLSRSGQLGAALDAALDMVRKGLFARVADAITPLLRGCYHHRDAVVANRIWEHRSELGIPLANPTLDPLMLAAIHGTGITTAPTTAAAAASTLTETLIEVYRQQDLALPEAGALALATRYSEHLALRPRIAGLFAGVKPDLDQLSRNHLHSWMVLLGRSGYIAEAMEVYTMYKVRYGSSRPDIINLLLTSCQNAATVGIHYVPTLHADFQALGVTYMANILTMLIRGYSRRLEPWNILPLLPRVTQCQPAPTPAQYHTIIISLLYLDQWLEAWSLYEHLMTHHHTHKLSLPPGTHRFILLAAVRHRQTEACHSALRYSTSLPSPPPDDLLVARLEALGFIGNRPRFDQLLGELEGRSHRMAPTDRVAFASVLVRVGHLKRGQALIRQATVKPQGIPWKWAHFRDVVQFAYRTANGALMGQLVDTMARIGISNPHSDMYPTLAAALVDFKEVLPQLETLLLRNEKALRALSWTAGLAVVGFLSRGSHIDLARQVLSILLAAGRTFGNGNPALTAYLQRALAENDWTLPADLNWLTETPPPGVALVHLIMGASAEQDSSSSQVLSTNFRQLLGQPAWPLDGHAYALAIGHTVQHGTRLEAELILRLADRRGIPFDMRALGQLTKGLVELQSEEHLAQVLRRYRALVAEPPPVSLSASASVSAASQAECVTQLVQAYTKLGLRSTTHEILQEYTTAPDRTPATPPAFMLAALQAHRQLRLPGLADLLVWAGFPEVPLSKASLRELLWGYCERGRSDLAFQQLKLAVAAGGVDQCLSETTLVADLAQLLQRMRAPELTLFRQWVENNHPELSPSVQQALSVGIEDNLD</sequence>
<dbReference type="AlphaFoldDB" id="A0A4P9ZV95"/>
<gene>
    <name evidence="2" type="ORF">BJ085DRAFT_38189</name>
</gene>
<evidence type="ECO:0000313" key="3">
    <source>
        <dbReference type="Proteomes" id="UP000268162"/>
    </source>
</evidence>
<feature type="region of interest" description="Disordered" evidence="1">
    <location>
        <begin position="30"/>
        <end position="60"/>
    </location>
</feature>
<name>A0A4P9ZV95_9FUNG</name>
<feature type="compositionally biased region" description="Polar residues" evidence="1">
    <location>
        <begin position="34"/>
        <end position="52"/>
    </location>
</feature>